<comment type="subcellular location">
    <subcellularLocation>
        <location evidence="1">Cell membrane</location>
        <topology evidence="1">Multi-pass membrane protein</topology>
    </subcellularLocation>
</comment>
<dbReference type="GO" id="GO:0006811">
    <property type="term" value="P:monoatomic ion transport"/>
    <property type="evidence" value="ECO:0007669"/>
    <property type="project" value="UniProtKB-KW"/>
</dbReference>
<dbReference type="InterPro" id="IPR002528">
    <property type="entry name" value="MATE_fam"/>
</dbReference>
<evidence type="ECO:0000256" key="7">
    <source>
        <dbReference type="ARBA" id="ARBA00023065"/>
    </source>
</evidence>
<feature type="transmembrane region" description="Helical" evidence="10">
    <location>
        <begin position="406"/>
        <end position="425"/>
    </location>
</feature>
<dbReference type="Pfam" id="PF01554">
    <property type="entry name" value="MatE"/>
    <property type="match status" value="2"/>
</dbReference>
<dbReference type="PANTHER" id="PTHR43298">
    <property type="entry name" value="MULTIDRUG RESISTANCE PROTEIN NORM-RELATED"/>
    <property type="match status" value="1"/>
</dbReference>
<evidence type="ECO:0000256" key="4">
    <source>
        <dbReference type="ARBA" id="ARBA00022475"/>
    </source>
</evidence>
<feature type="transmembrane region" description="Helical" evidence="10">
    <location>
        <begin position="251"/>
        <end position="280"/>
    </location>
</feature>
<reference evidence="11" key="1">
    <citation type="journal article" date="2021" name="PeerJ">
        <title>Extensive microbial diversity within the chicken gut microbiome revealed by metagenomics and culture.</title>
        <authorList>
            <person name="Gilroy R."/>
            <person name="Ravi A."/>
            <person name="Getino M."/>
            <person name="Pursley I."/>
            <person name="Horton D.L."/>
            <person name="Alikhan N.F."/>
            <person name="Baker D."/>
            <person name="Gharbi K."/>
            <person name="Hall N."/>
            <person name="Watson M."/>
            <person name="Adriaenssens E.M."/>
            <person name="Foster-Nyarko E."/>
            <person name="Jarju S."/>
            <person name="Secka A."/>
            <person name="Antonio M."/>
            <person name="Oren A."/>
            <person name="Chaudhuri R.R."/>
            <person name="La Ragione R."/>
            <person name="Hildebrand F."/>
            <person name="Pallen M.J."/>
        </authorList>
    </citation>
    <scope>NUCLEOTIDE SEQUENCE</scope>
    <source>
        <strain evidence="11">ChiGjej2B2-19336</strain>
    </source>
</reference>
<dbReference type="InterPro" id="IPR048279">
    <property type="entry name" value="MdtK-like"/>
</dbReference>
<evidence type="ECO:0000256" key="9">
    <source>
        <dbReference type="ARBA" id="ARBA00031636"/>
    </source>
</evidence>
<name>A0A921AUZ3_9BACT</name>
<comment type="caution">
    <text evidence="11">The sequence shown here is derived from an EMBL/GenBank/DDBJ whole genome shotgun (WGS) entry which is preliminary data.</text>
</comment>
<dbReference type="GO" id="GO:0005886">
    <property type="term" value="C:plasma membrane"/>
    <property type="evidence" value="ECO:0007669"/>
    <property type="project" value="UniProtKB-SubCell"/>
</dbReference>
<evidence type="ECO:0000256" key="8">
    <source>
        <dbReference type="ARBA" id="ARBA00023136"/>
    </source>
</evidence>
<dbReference type="GO" id="GO:0042910">
    <property type="term" value="F:xenobiotic transmembrane transporter activity"/>
    <property type="evidence" value="ECO:0007669"/>
    <property type="project" value="InterPro"/>
</dbReference>
<reference evidence="11" key="2">
    <citation type="submission" date="2021-09" db="EMBL/GenBank/DDBJ databases">
        <authorList>
            <person name="Gilroy R."/>
        </authorList>
    </citation>
    <scope>NUCLEOTIDE SEQUENCE</scope>
    <source>
        <strain evidence="11">ChiGjej2B2-19336</strain>
    </source>
</reference>
<feature type="transmembrane region" description="Helical" evidence="10">
    <location>
        <begin position="142"/>
        <end position="161"/>
    </location>
</feature>
<evidence type="ECO:0000256" key="6">
    <source>
        <dbReference type="ARBA" id="ARBA00022989"/>
    </source>
</evidence>
<dbReference type="InterPro" id="IPR050222">
    <property type="entry name" value="MATE_MdtK"/>
</dbReference>
<evidence type="ECO:0000256" key="2">
    <source>
        <dbReference type="ARBA" id="ARBA00022448"/>
    </source>
</evidence>
<keyword evidence="7" id="KW-0406">Ion transport</keyword>
<feature type="transmembrane region" description="Helical" evidence="10">
    <location>
        <begin position="106"/>
        <end position="130"/>
    </location>
</feature>
<dbReference type="PANTHER" id="PTHR43298:SF2">
    <property type="entry name" value="FMN_FAD EXPORTER YEEO-RELATED"/>
    <property type="match status" value="1"/>
</dbReference>
<feature type="transmembrane region" description="Helical" evidence="10">
    <location>
        <begin position="173"/>
        <end position="196"/>
    </location>
</feature>
<proteinExistence type="predicted"/>
<keyword evidence="5 10" id="KW-0812">Transmembrane</keyword>
<dbReference type="PIRSF" id="PIRSF006603">
    <property type="entry name" value="DinF"/>
    <property type="match status" value="1"/>
</dbReference>
<organism evidence="11 12">
    <name type="scientific">Mailhella massiliensis</name>
    <dbReference type="NCBI Taxonomy" id="1903261"/>
    <lineage>
        <taxon>Bacteria</taxon>
        <taxon>Pseudomonadati</taxon>
        <taxon>Thermodesulfobacteriota</taxon>
        <taxon>Desulfovibrionia</taxon>
        <taxon>Desulfovibrionales</taxon>
        <taxon>Desulfovibrionaceae</taxon>
        <taxon>Mailhella</taxon>
    </lineage>
</organism>
<feature type="transmembrane region" description="Helical" evidence="10">
    <location>
        <begin position="208"/>
        <end position="227"/>
    </location>
</feature>
<dbReference type="RefSeq" id="WP_304121068.1">
    <property type="nucleotide sequence ID" value="NZ_DYZA01000059.1"/>
</dbReference>
<keyword evidence="3" id="KW-0050">Antiport</keyword>
<evidence type="ECO:0000313" key="12">
    <source>
        <dbReference type="Proteomes" id="UP000698963"/>
    </source>
</evidence>
<dbReference type="GO" id="GO:0015297">
    <property type="term" value="F:antiporter activity"/>
    <property type="evidence" value="ECO:0007669"/>
    <property type="project" value="UniProtKB-KW"/>
</dbReference>
<dbReference type="AlphaFoldDB" id="A0A921AUZ3"/>
<keyword evidence="4" id="KW-1003">Cell membrane</keyword>
<feature type="transmembrane region" description="Helical" evidence="10">
    <location>
        <begin position="300"/>
        <end position="320"/>
    </location>
</feature>
<protein>
    <recommendedName>
        <fullName evidence="9">Multidrug-efflux transporter</fullName>
    </recommendedName>
</protein>
<feature type="transmembrane region" description="Helical" evidence="10">
    <location>
        <begin position="65"/>
        <end position="85"/>
    </location>
</feature>
<dbReference type="Proteomes" id="UP000698963">
    <property type="component" value="Unassembled WGS sequence"/>
</dbReference>
<dbReference type="EMBL" id="DYZA01000059">
    <property type="protein sequence ID" value="HJD96623.1"/>
    <property type="molecule type" value="Genomic_DNA"/>
</dbReference>
<feature type="transmembrane region" description="Helical" evidence="10">
    <location>
        <begin position="327"/>
        <end position="352"/>
    </location>
</feature>
<accession>A0A921AUZ3</accession>
<keyword evidence="2" id="KW-0813">Transport</keyword>
<evidence type="ECO:0000313" key="11">
    <source>
        <dbReference type="EMBL" id="HJD96623.1"/>
    </source>
</evidence>
<evidence type="ECO:0000256" key="10">
    <source>
        <dbReference type="SAM" id="Phobius"/>
    </source>
</evidence>
<sequence>MSISSSLSQTGSVPGPSLGGLPSRSEIFRLTLPQMGLMLCHLVISMTDVWAAGQLGPDVQASTGVVAQIFALLMLITSFIASGCLTSVSQSLGAGLTLRADRYAGLIIMLSAAMGTAVAVLALLFEPLIFTAMRVSGELRPVLSTFFTAYCCQLPFYYVLIMVNSIFRAHKKVLLPLLTLLVMALSNIVGDLGFGLGRFGLSSFGAAGIAWTTFACALLGLTCNLMLARRYGLLRRSTFAPWRWNRRAMPYLFKVGMPSAAGHIISQMGNLATLAIIGLLPESTSILAGMSVGGRVHAMLMFPLGALYMSMAVFSGHLLGGGRRESLYAFGLKTAVFTGLALVPPSLLLWMLRAPAAGLFSHDPAVLEQAALFLFFSCISSPFVGMTGMLNSLFSGAGATILSCRVGAITGWAISIPLALLLGLGLGMGAFGVYAAGFAGQAAAFLWTVRLFRGKKWLEYGLRKRHTA</sequence>
<keyword evidence="6 10" id="KW-1133">Transmembrane helix</keyword>
<gene>
    <name evidence="11" type="ORF">K8W16_03120</name>
</gene>
<feature type="transmembrane region" description="Helical" evidence="10">
    <location>
        <begin position="431"/>
        <end position="452"/>
    </location>
</feature>
<evidence type="ECO:0000256" key="5">
    <source>
        <dbReference type="ARBA" id="ARBA00022692"/>
    </source>
</evidence>
<evidence type="ECO:0000256" key="3">
    <source>
        <dbReference type="ARBA" id="ARBA00022449"/>
    </source>
</evidence>
<feature type="transmembrane region" description="Helical" evidence="10">
    <location>
        <begin position="372"/>
        <end position="394"/>
    </location>
</feature>
<evidence type="ECO:0000256" key="1">
    <source>
        <dbReference type="ARBA" id="ARBA00004651"/>
    </source>
</evidence>
<keyword evidence="8 10" id="KW-0472">Membrane</keyword>